<name>C0E2P7_9CORY</name>
<dbReference type="Proteomes" id="UP000006247">
    <property type="component" value="Unassembled WGS sequence"/>
</dbReference>
<accession>C0E2P7</accession>
<dbReference type="AlphaFoldDB" id="C0E2P7"/>
<evidence type="ECO:0000313" key="2">
    <source>
        <dbReference type="Proteomes" id="UP000006247"/>
    </source>
</evidence>
<comment type="caution">
    <text evidence="1">The sequence shown here is derived from an EMBL/GenBank/DDBJ whole genome shotgun (WGS) entry which is preliminary data.</text>
</comment>
<organism evidence="1 2">
    <name type="scientific">Corynebacterium matruchotii ATCC 33806</name>
    <dbReference type="NCBI Taxonomy" id="566549"/>
    <lineage>
        <taxon>Bacteria</taxon>
        <taxon>Bacillati</taxon>
        <taxon>Actinomycetota</taxon>
        <taxon>Actinomycetes</taxon>
        <taxon>Mycobacteriales</taxon>
        <taxon>Corynebacteriaceae</taxon>
        <taxon>Corynebacterium</taxon>
    </lineage>
</organism>
<dbReference type="EMBL" id="ACEB01000020">
    <property type="protein sequence ID" value="EEG27182.1"/>
    <property type="molecule type" value="Genomic_DNA"/>
</dbReference>
<evidence type="ECO:0000313" key="1">
    <source>
        <dbReference type="EMBL" id="EEG27182.1"/>
    </source>
</evidence>
<reference evidence="1 2" key="1">
    <citation type="submission" date="2009-01" db="EMBL/GenBank/DDBJ databases">
        <authorList>
            <person name="Fulton L."/>
            <person name="Clifton S."/>
            <person name="Chinwalla A.T."/>
            <person name="Mitreva M."/>
            <person name="Sodergren E."/>
            <person name="Weinstock G."/>
            <person name="Clifton S."/>
            <person name="Dooling D.J."/>
            <person name="Fulton B."/>
            <person name="Minx P."/>
            <person name="Pepin K.H."/>
            <person name="Johnson M."/>
            <person name="Bhonagiri V."/>
            <person name="Nash W.E."/>
            <person name="Mardis E.R."/>
            <person name="Wilson R.K."/>
        </authorList>
    </citation>
    <scope>NUCLEOTIDE SEQUENCE [LARGE SCALE GENOMIC DNA]</scope>
    <source>
        <strain evidence="1 2">ATCC 33806</strain>
    </source>
</reference>
<gene>
    <name evidence="1" type="ORF">CORMATOL_01252</name>
</gene>
<dbReference type="HOGENOM" id="CLU_3268728_0_0_11"/>
<proteinExistence type="predicted"/>
<sequence length="41" mass="4822">MMWECDTVGARIFRFLTPNFTPAGPSNWRLTGHFLDNFNLF</sequence>
<protein>
    <submittedName>
        <fullName evidence="1">Uncharacterized protein</fullName>
    </submittedName>
</protein>